<dbReference type="Gene3D" id="3.30.930.10">
    <property type="entry name" value="Bira Bifunctional Protein, Domain 2"/>
    <property type="match status" value="2"/>
</dbReference>
<dbReference type="CDD" id="cd04334">
    <property type="entry name" value="ProRS-INS"/>
    <property type="match status" value="1"/>
</dbReference>
<comment type="caution">
    <text evidence="12">The sequence shown here is derived from an EMBL/GenBank/DDBJ whole genome shotgun (WGS) entry which is preliminary data.</text>
</comment>
<dbReference type="InterPro" id="IPR007214">
    <property type="entry name" value="YbaK/aa-tRNA-synth-assoc-dom"/>
</dbReference>
<dbReference type="SUPFAM" id="SSF55826">
    <property type="entry name" value="YbaK/ProRS associated domain"/>
    <property type="match status" value="1"/>
</dbReference>
<dbReference type="InterPro" id="IPR036754">
    <property type="entry name" value="YbaK/aa-tRNA-synt-asso_dom_sf"/>
</dbReference>
<dbReference type="SUPFAM" id="SSF52954">
    <property type="entry name" value="Class II aaRS ABD-related"/>
    <property type="match status" value="1"/>
</dbReference>
<reference evidence="13" key="1">
    <citation type="journal article" date="2019" name="Int. J. Syst. Evol. Microbiol.">
        <title>The Global Catalogue of Microorganisms (GCM) 10K type strain sequencing project: providing services to taxonomists for standard genome sequencing and annotation.</title>
        <authorList>
            <consortium name="The Broad Institute Genomics Platform"/>
            <consortium name="The Broad Institute Genome Sequencing Center for Infectious Disease"/>
            <person name="Wu L."/>
            <person name="Ma J."/>
        </authorList>
    </citation>
    <scope>NUCLEOTIDE SEQUENCE [LARGE SCALE GENOMIC DNA]</scope>
    <source>
        <strain evidence="13">CCM 8908</strain>
    </source>
</reference>
<dbReference type="EMBL" id="JBHSSI010000053">
    <property type="protein sequence ID" value="MFC6261077.1"/>
    <property type="molecule type" value="Genomic_DNA"/>
</dbReference>
<feature type="domain" description="Aminoacyl-transfer RNA synthetases class-II family profile" evidence="11">
    <location>
        <begin position="33"/>
        <end position="466"/>
    </location>
</feature>
<dbReference type="InterPro" id="IPR045864">
    <property type="entry name" value="aa-tRNA-synth_II/BPL/LPL"/>
</dbReference>
<dbReference type="CDD" id="cd00779">
    <property type="entry name" value="ProRS_core_prok"/>
    <property type="match status" value="1"/>
</dbReference>
<organism evidence="12 13">
    <name type="scientific">Levilactobacillus fujinensis</name>
    <dbReference type="NCBI Taxonomy" id="2486024"/>
    <lineage>
        <taxon>Bacteria</taxon>
        <taxon>Bacillati</taxon>
        <taxon>Bacillota</taxon>
        <taxon>Bacilli</taxon>
        <taxon>Lactobacillales</taxon>
        <taxon>Lactobacillaceae</taxon>
        <taxon>Levilactobacillus</taxon>
    </lineage>
</organism>
<dbReference type="EC" id="6.1.1.15" evidence="10"/>
<comment type="catalytic activity">
    <reaction evidence="9 10">
        <text>tRNA(Pro) + L-proline + ATP = L-prolyl-tRNA(Pro) + AMP + diphosphate</text>
        <dbReference type="Rhea" id="RHEA:14305"/>
        <dbReference type="Rhea" id="RHEA-COMP:9700"/>
        <dbReference type="Rhea" id="RHEA-COMP:9702"/>
        <dbReference type="ChEBI" id="CHEBI:30616"/>
        <dbReference type="ChEBI" id="CHEBI:33019"/>
        <dbReference type="ChEBI" id="CHEBI:60039"/>
        <dbReference type="ChEBI" id="CHEBI:78442"/>
        <dbReference type="ChEBI" id="CHEBI:78532"/>
        <dbReference type="ChEBI" id="CHEBI:456215"/>
        <dbReference type="EC" id="6.1.1.15"/>
    </reaction>
</comment>
<comment type="subunit">
    <text evidence="2 10">Homodimer.</text>
</comment>
<dbReference type="Pfam" id="PF04073">
    <property type="entry name" value="tRNA_edit"/>
    <property type="match status" value="1"/>
</dbReference>
<dbReference type="HAMAP" id="MF_01569">
    <property type="entry name" value="Pro_tRNA_synth_type1"/>
    <property type="match status" value="1"/>
</dbReference>
<dbReference type="PRINTS" id="PR01046">
    <property type="entry name" value="TRNASYNTHPRO"/>
</dbReference>
<keyword evidence="7 10" id="KW-0648">Protein biosynthesis</keyword>
<keyword evidence="13" id="KW-1185">Reference proteome</keyword>
<proteinExistence type="inferred from homology"/>
<accession>A0ABW1TGT4</accession>
<dbReference type="InterPro" id="IPR050062">
    <property type="entry name" value="Pro-tRNA_synthetase"/>
</dbReference>
<dbReference type="Gene3D" id="3.90.960.10">
    <property type="entry name" value="YbaK/aminoacyl-tRNA synthetase-associated domain"/>
    <property type="match status" value="1"/>
</dbReference>
<protein>
    <recommendedName>
        <fullName evidence="10">Proline--tRNA ligase</fullName>
        <ecNumber evidence="10">6.1.1.15</ecNumber>
    </recommendedName>
    <alternativeName>
        <fullName evidence="10">Prolyl-tRNA synthetase</fullName>
        <shortName evidence="10">ProRS</shortName>
    </alternativeName>
</protein>
<keyword evidence="4 10" id="KW-0436">Ligase</keyword>
<sequence length="570" mass="63551">MKQSKLLIPTLKEVPNGAEALSHQMMLRAGYIRQVTAGVYAYLPLAYRVVENIEKIIREEMDKIDAVETLMPAILPATLWQESGRYETYGPNLFKFKNRHDSDFILGPTHEETYTMLIRDAIKSYKRLPLIMYQIQPKYRDEDRPRYGLLRGREFIMKDAYSFSINDEDLDRIYSQMEQAYENIFDRVGLNYRAIVGDGGAMGGKDSKEFSAIAPVGEDTIVYSDSSDYAANLEMAKSLFISKKSHAQLEELQKIATPGAKTIDEVAEFLDVKPSALVKSMLYVADKEQPVMVLIRGDHEVNETKLKNYLGADFLDPATPEDAQKYLNANFGSLGPVGVGEDVKILADQYVGDMVNVAVGADEDGFHYVNANAGRDFRVDAYTDLRDVQPGDLSPDGSGVLKFTKGIEIGHIFKLGTRYSDAMNATVLDEGGRQKPVIMGCYGIGVSRLLSAIAEQQADENGLVWPRNIAPFDIHLVPVNLKKEDQADLTAELEEQLTAKGYRVLTDDRKERPGVKFADSDLMGIPVRITIGKKAGEGIVEIKIRKTGETVEVIKDEVASTVEILFKDID</sequence>
<comment type="domain">
    <text evidence="10">Consists of three domains: the N-terminal catalytic domain, the editing domain and the C-terminal anticodon-binding domain.</text>
</comment>
<dbReference type="InterPro" id="IPR004500">
    <property type="entry name" value="Pro-tRNA-synth_IIa_bac-type"/>
</dbReference>
<dbReference type="GO" id="GO:0004827">
    <property type="term" value="F:proline-tRNA ligase activity"/>
    <property type="evidence" value="ECO:0007669"/>
    <property type="project" value="UniProtKB-EC"/>
</dbReference>
<dbReference type="PROSITE" id="PS50862">
    <property type="entry name" value="AA_TRNA_LIGASE_II"/>
    <property type="match status" value="1"/>
</dbReference>
<evidence type="ECO:0000256" key="10">
    <source>
        <dbReference type="HAMAP-Rule" id="MF_01569"/>
    </source>
</evidence>
<dbReference type="Pfam" id="PF00587">
    <property type="entry name" value="tRNA-synt_2b"/>
    <property type="match status" value="1"/>
</dbReference>
<evidence type="ECO:0000256" key="6">
    <source>
        <dbReference type="ARBA" id="ARBA00022840"/>
    </source>
</evidence>
<name>A0ABW1TGT4_9LACO</name>
<dbReference type="InterPro" id="IPR002314">
    <property type="entry name" value="aa-tRNA-synt_IIb"/>
</dbReference>
<evidence type="ECO:0000256" key="8">
    <source>
        <dbReference type="ARBA" id="ARBA00023146"/>
    </source>
</evidence>
<dbReference type="PANTHER" id="PTHR42753:SF2">
    <property type="entry name" value="PROLINE--TRNA LIGASE"/>
    <property type="match status" value="1"/>
</dbReference>
<dbReference type="Pfam" id="PF03129">
    <property type="entry name" value="HGTP_anticodon"/>
    <property type="match status" value="1"/>
</dbReference>
<comment type="similarity">
    <text evidence="10">Belongs to the class-II aminoacyl-tRNA synthetase family. ProS type 1 subfamily.</text>
</comment>
<dbReference type="PANTHER" id="PTHR42753">
    <property type="entry name" value="MITOCHONDRIAL RIBOSOME PROTEIN L39/PROLYL-TRNA LIGASE FAMILY MEMBER"/>
    <property type="match status" value="1"/>
</dbReference>
<keyword evidence="6 10" id="KW-0067">ATP-binding</keyword>
<dbReference type="NCBIfam" id="TIGR00409">
    <property type="entry name" value="proS_fam_II"/>
    <property type="match status" value="1"/>
</dbReference>
<evidence type="ECO:0000256" key="1">
    <source>
        <dbReference type="ARBA" id="ARBA00004496"/>
    </source>
</evidence>
<dbReference type="Proteomes" id="UP001596283">
    <property type="component" value="Unassembled WGS sequence"/>
</dbReference>
<dbReference type="InterPro" id="IPR004154">
    <property type="entry name" value="Anticodon-bd"/>
</dbReference>
<dbReference type="InterPro" id="IPR044140">
    <property type="entry name" value="ProRS_anticodon_short"/>
</dbReference>
<dbReference type="InterPro" id="IPR036621">
    <property type="entry name" value="Anticodon-bd_dom_sf"/>
</dbReference>
<dbReference type="InterPro" id="IPR006195">
    <property type="entry name" value="aa-tRNA-synth_II"/>
</dbReference>
<keyword evidence="5 10" id="KW-0547">Nucleotide-binding</keyword>
<evidence type="ECO:0000256" key="5">
    <source>
        <dbReference type="ARBA" id="ARBA00022741"/>
    </source>
</evidence>
<gene>
    <name evidence="10" type="primary">proS</name>
    <name evidence="12" type="ORF">ACFP1C_09010</name>
</gene>
<dbReference type="InterPro" id="IPR033730">
    <property type="entry name" value="ProRS_core_prok"/>
</dbReference>
<dbReference type="RefSeq" id="WP_125685731.1">
    <property type="nucleotide sequence ID" value="NZ_JBHSSI010000053.1"/>
</dbReference>
<evidence type="ECO:0000256" key="4">
    <source>
        <dbReference type="ARBA" id="ARBA00022598"/>
    </source>
</evidence>
<dbReference type="InterPro" id="IPR002316">
    <property type="entry name" value="Pro-tRNA-ligase_IIa"/>
</dbReference>
<dbReference type="CDD" id="cd00861">
    <property type="entry name" value="ProRS_anticodon_short"/>
    <property type="match status" value="1"/>
</dbReference>
<dbReference type="Gene3D" id="3.40.50.800">
    <property type="entry name" value="Anticodon-binding domain"/>
    <property type="match status" value="1"/>
</dbReference>
<dbReference type="InterPro" id="IPR023717">
    <property type="entry name" value="Pro-tRNA-Synthase_IIa_type1"/>
</dbReference>
<evidence type="ECO:0000259" key="11">
    <source>
        <dbReference type="PROSITE" id="PS50862"/>
    </source>
</evidence>
<evidence type="ECO:0000256" key="3">
    <source>
        <dbReference type="ARBA" id="ARBA00022490"/>
    </source>
</evidence>
<evidence type="ECO:0000256" key="2">
    <source>
        <dbReference type="ARBA" id="ARBA00011738"/>
    </source>
</evidence>
<evidence type="ECO:0000256" key="7">
    <source>
        <dbReference type="ARBA" id="ARBA00022917"/>
    </source>
</evidence>
<comment type="function">
    <text evidence="10">Catalyzes the attachment of proline to tRNA(Pro) in a two-step reaction: proline is first activated by ATP to form Pro-AMP and then transferred to the acceptor end of tRNA(Pro). As ProRS can inadvertently accommodate and process non-cognate amino acids such as alanine and cysteine, to avoid such errors it has two additional distinct editing activities against alanine. One activity is designated as 'pretransfer' editing and involves the tRNA(Pro)-independent hydrolysis of activated Ala-AMP. The other activity is designated 'posttransfer' editing and involves deacylation of mischarged Ala-tRNA(Pro). The misacylated Cys-tRNA(Pro) is not edited by ProRS.</text>
</comment>
<keyword evidence="3 10" id="KW-0963">Cytoplasm</keyword>
<dbReference type="NCBIfam" id="NF006625">
    <property type="entry name" value="PRK09194.1"/>
    <property type="match status" value="1"/>
</dbReference>
<keyword evidence="8 10" id="KW-0030">Aminoacyl-tRNA synthetase</keyword>
<comment type="subcellular location">
    <subcellularLocation>
        <location evidence="1 10">Cytoplasm</location>
    </subcellularLocation>
</comment>
<evidence type="ECO:0000313" key="13">
    <source>
        <dbReference type="Proteomes" id="UP001596283"/>
    </source>
</evidence>
<evidence type="ECO:0000256" key="9">
    <source>
        <dbReference type="ARBA" id="ARBA00047671"/>
    </source>
</evidence>
<dbReference type="SUPFAM" id="SSF55681">
    <property type="entry name" value="Class II aaRS and biotin synthetases"/>
    <property type="match status" value="1"/>
</dbReference>
<evidence type="ECO:0000313" key="12">
    <source>
        <dbReference type="EMBL" id="MFC6261077.1"/>
    </source>
</evidence>